<name>A0ACC4D5C9_POPAL</name>
<keyword evidence="2" id="KW-1185">Reference proteome</keyword>
<feature type="non-terminal residue" evidence="1">
    <location>
        <position position="1"/>
    </location>
</feature>
<evidence type="ECO:0000313" key="1">
    <source>
        <dbReference type="EMBL" id="KAL3612712.1"/>
    </source>
</evidence>
<proteinExistence type="predicted"/>
<protein>
    <submittedName>
        <fullName evidence="1">Uncharacterized protein</fullName>
    </submittedName>
</protein>
<comment type="caution">
    <text evidence="1">The sequence shown here is derived from an EMBL/GenBank/DDBJ whole genome shotgun (WGS) entry which is preliminary data.</text>
</comment>
<reference evidence="1 2" key="1">
    <citation type="journal article" date="2024" name="Plant Biotechnol. J.">
        <title>Genome and CRISPR/Cas9 system of a widespread forest tree (Populus alba) in the world.</title>
        <authorList>
            <person name="Liu Y.J."/>
            <person name="Jiang P.F."/>
            <person name="Han X.M."/>
            <person name="Li X.Y."/>
            <person name="Wang H.M."/>
            <person name="Wang Y.J."/>
            <person name="Wang X.X."/>
            <person name="Zeng Q.Y."/>
        </authorList>
    </citation>
    <scope>NUCLEOTIDE SEQUENCE [LARGE SCALE GENOMIC DNA]</scope>
    <source>
        <strain evidence="2">cv. PAL-ZL1</strain>
    </source>
</reference>
<organism evidence="1 2">
    <name type="scientific">Populus alba</name>
    <name type="common">White poplar</name>
    <dbReference type="NCBI Taxonomy" id="43335"/>
    <lineage>
        <taxon>Eukaryota</taxon>
        <taxon>Viridiplantae</taxon>
        <taxon>Streptophyta</taxon>
        <taxon>Embryophyta</taxon>
        <taxon>Tracheophyta</taxon>
        <taxon>Spermatophyta</taxon>
        <taxon>Magnoliopsida</taxon>
        <taxon>eudicotyledons</taxon>
        <taxon>Gunneridae</taxon>
        <taxon>Pentapetalae</taxon>
        <taxon>rosids</taxon>
        <taxon>fabids</taxon>
        <taxon>Malpighiales</taxon>
        <taxon>Salicaceae</taxon>
        <taxon>Saliceae</taxon>
        <taxon>Populus</taxon>
    </lineage>
</organism>
<evidence type="ECO:0000313" key="2">
    <source>
        <dbReference type="Proteomes" id="UP000309997"/>
    </source>
</evidence>
<sequence>PTPAGAFTFEWDTDGKELVIKRRGVIYWTSGPLKFNTSLEIRSLVQNYVILSNADEDYLMFTVSANQFTAQGQRNFTMWQLTYDGSIADQITGQTYGGTACKGNNTDVGCERWSGPPCRSNRNSFELRSGFFVNTVPRVYNDNSSLSISDCKDICWKHCLCVGVSTRGNNANNTGCKFYYGSFTPDPSGRSVQYHIIVEEELFQRHDTAGKRKSNWIWIILAPLGFVSLMGLAGLLWYLRRRRLREKYLNELLTLDSTNDTLELENDGNKGHNLKRCKQEYAKTNFTLENLNWNKKRRKNYIPMAAESEASGLNGKLETSLIPLLKSPDWTECFLLCNDNTFFFSFLLTLNFSLVRLSEVPSPCVKLNIYGVLAMAAVVCTGVQINRFYLFYFCASHALAAGSLYQGGDSLNSSTTLVSKNGLFTLGFTRLGSDASYLGIWHTNDTSHPFWLANRDKSIADNSGVLGVK</sequence>
<dbReference type="EMBL" id="RCHU02000001">
    <property type="protein sequence ID" value="KAL3612712.1"/>
    <property type="molecule type" value="Genomic_DNA"/>
</dbReference>
<dbReference type="Proteomes" id="UP000309997">
    <property type="component" value="Unassembled WGS sequence"/>
</dbReference>
<gene>
    <name evidence="1" type="ORF">D5086_003732</name>
</gene>
<accession>A0ACC4D5C9</accession>